<dbReference type="EMBL" id="BARS01005163">
    <property type="protein sequence ID" value="GAF69202.1"/>
    <property type="molecule type" value="Genomic_DNA"/>
</dbReference>
<reference evidence="1" key="1">
    <citation type="journal article" date="2014" name="Front. Microbiol.">
        <title>High frequency of phylogenetically diverse reductive dehalogenase-homologous genes in deep subseafloor sedimentary metagenomes.</title>
        <authorList>
            <person name="Kawai M."/>
            <person name="Futagami T."/>
            <person name="Toyoda A."/>
            <person name="Takaki Y."/>
            <person name="Nishi S."/>
            <person name="Hori S."/>
            <person name="Arai W."/>
            <person name="Tsubouchi T."/>
            <person name="Morono Y."/>
            <person name="Uchiyama I."/>
            <person name="Ito T."/>
            <person name="Fujiyama A."/>
            <person name="Inagaki F."/>
            <person name="Takami H."/>
        </authorList>
    </citation>
    <scope>NUCLEOTIDE SEQUENCE</scope>
    <source>
        <strain evidence="1">Expedition CK06-06</strain>
    </source>
</reference>
<protein>
    <submittedName>
        <fullName evidence="1">Uncharacterized protein</fullName>
    </submittedName>
</protein>
<organism evidence="1">
    <name type="scientific">marine sediment metagenome</name>
    <dbReference type="NCBI Taxonomy" id="412755"/>
    <lineage>
        <taxon>unclassified sequences</taxon>
        <taxon>metagenomes</taxon>
        <taxon>ecological metagenomes</taxon>
    </lineage>
</organism>
<proteinExistence type="predicted"/>
<gene>
    <name evidence="1" type="ORF">S01H1_10104</name>
</gene>
<name>X0RZP9_9ZZZZ</name>
<dbReference type="AlphaFoldDB" id="X0RZP9"/>
<sequence length="46" mass="5484">MKVGIYIVTERINVHIPSIDPERIRILIFLLCEYLNSKKRKRQKTG</sequence>
<accession>X0RZP9</accession>
<comment type="caution">
    <text evidence="1">The sequence shown here is derived from an EMBL/GenBank/DDBJ whole genome shotgun (WGS) entry which is preliminary data.</text>
</comment>
<evidence type="ECO:0000313" key="1">
    <source>
        <dbReference type="EMBL" id="GAF69202.1"/>
    </source>
</evidence>